<evidence type="ECO:0008006" key="2">
    <source>
        <dbReference type="Google" id="ProtNLM"/>
    </source>
</evidence>
<organism evidence="1">
    <name type="scientific">marine sediment metagenome</name>
    <dbReference type="NCBI Taxonomy" id="412755"/>
    <lineage>
        <taxon>unclassified sequences</taxon>
        <taxon>metagenomes</taxon>
        <taxon>ecological metagenomes</taxon>
    </lineage>
</organism>
<accession>X1R6I5</accession>
<comment type="caution">
    <text evidence="1">The sequence shown here is derived from an EMBL/GenBank/DDBJ whole genome shotgun (WGS) entry which is preliminary data.</text>
</comment>
<protein>
    <recommendedName>
        <fullName evidence="2">PsbP C-terminal domain-containing protein</fullName>
    </recommendedName>
</protein>
<sequence>MSGRRAKISVLLIVIVVLASLTASCAGAPTIPMTLYENTEHGFTIEYPEGWTENVMRPGAFFYI</sequence>
<name>X1R6I5_9ZZZZ</name>
<reference evidence="1" key="1">
    <citation type="journal article" date="2014" name="Front. Microbiol.">
        <title>High frequency of phylogenetically diverse reductive dehalogenase-homologous genes in deep subseafloor sedimentary metagenomes.</title>
        <authorList>
            <person name="Kawai M."/>
            <person name="Futagami T."/>
            <person name="Toyoda A."/>
            <person name="Takaki Y."/>
            <person name="Nishi S."/>
            <person name="Hori S."/>
            <person name="Arai W."/>
            <person name="Tsubouchi T."/>
            <person name="Morono Y."/>
            <person name="Uchiyama I."/>
            <person name="Ito T."/>
            <person name="Fujiyama A."/>
            <person name="Inagaki F."/>
            <person name="Takami H."/>
        </authorList>
    </citation>
    <scope>NUCLEOTIDE SEQUENCE</scope>
    <source>
        <strain evidence="1">Expedition CK06-06</strain>
    </source>
</reference>
<dbReference type="PROSITE" id="PS51257">
    <property type="entry name" value="PROKAR_LIPOPROTEIN"/>
    <property type="match status" value="1"/>
</dbReference>
<gene>
    <name evidence="1" type="ORF">S06H3_64211</name>
</gene>
<feature type="non-terminal residue" evidence="1">
    <location>
        <position position="64"/>
    </location>
</feature>
<proteinExistence type="predicted"/>
<evidence type="ECO:0000313" key="1">
    <source>
        <dbReference type="EMBL" id="GAI51224.1"/>
    </source>
</evidence>
<dbReference type="AlphaFoldDB" id="X1R6I5"/>
<dbReference type="EMBL" id="BARV01042819">
    <property type="protein sequence ID" value="GAI51224.1"/>
    <property type="molecule type" value="Genomic_DNA"/>
</dbReference>